<feature type="domain" description="ABC transporter" evidence="4">
    <location>
        <begin position="14"/>
        <end position="249"/>
    </location>
</feature>
<dbReference type="Gene3D" id="3.40.50.300">
    <property type="entry name" value="P-loop containing nucleotide triphosphate hydrolases"/>
    <property type="match status" value="1"/>
</dbReference>
<evidence type="ECO:0000256" key="3">
    <source>
        <dbReference type="ARBA" id="ARBA00022840"/>
    </source>
</evidence>
<dbReference type="KEGG" id="clj:CLJU_c20070"/>
<sequence length="271" mass="30018">MSSYCRKERTDMRLEIKNAICGYGRSIVVKNISMNVSSGEILCLLGPNGVGKTTFFKTILGFLKLKGGEILLDGENIHNWSRKKLAKTIGYVPQAHTPPFPFKVFDVVLMGRTAHLSTFSSPTKEDIGIAEEAINTLKISYLKDKIYTEISGGERQMVLIARALAQQPKMLIMDEPTSNLDFGNQIRVLEQINKLSERGLAVVMTSHFPNHAFLCSTKVALMEKNNVFTVGSVNEVVTEDMLKKAYGIDVKIVTTVDSNGQQIKACVPMIN</sequence>
<proteinExistence type="predicted"/>
<accession>D8GIZ4</accession>
<evidence type="ECO:0000259" key="4">
    <source>
        <dbReference type="PROSITE" id="PS50893"/>
    </source>
</evidence>
<dbReference type="STRING" id="748727.CLJU_c20070"/>
<keyword evidence="3" id="KW-0067">ATP-binding</keyword>
<dbReference type="GO" id="GO:0016887">
    <property type="term" value="F:ATP hydrolysis activity"/>
    <property type="evidence" value="ECO:0007669"/>
    <property type="project" value="InterPro"/>
</dbReference>
<dbReference type="GO" id="GO:0005524">
    <property type="term" value="F:ATP binding"/>
    <property type="evidence" value="ECO:0007669"/>
    <property type="project" value="UniProtKB-KW"/>
</dbReference>
<dbReference type="InterPro" id="IPR003593">
    <property type="entry name" value="AAA+_ATPase"/>
</dbReference>
<evidence type="ECO:0000256" key="2">
    <source>
        <dbReference type="ARBA" id="ARBA00022741"/>
    </source>
</evidence>
<dbReference type="Pfam" id="PF00005">
    <property type="entry name" value="ABC_tran"/>
    <property type="match status" value="1"/>
</dbReference>
<dbReference type="EMBL" id="CP001666">
    <property type="protein sequence ID" value="ADK15069.1"/>
    <property type="molecule type" value="Genomic_DNA"/>
</dbReference>
<dbReference type="InterPro" id="IPR027417">
    <property type="entry name" value="P-loop_NTPase"/>
</dbReference>
<dbReference type="eggNOG" id="COG1120">
    <property type="taxonomic scope" value="Bacteria"/>
</dbReference>
<reference evidence="5 6" key="1">
    <citation type="journal article" date="2010" name="Proc. Natl. Acad. Sci. U.S.A.">
        <title>Clostridium ljungdahlii represents a microbial production platform based on syngas.</title>
        <authorList>
            <person name="Kopke M."/>
            <person name="Held C."/>
            <person name="Hujer S."/>
            <person name="Liesegang H."/>
            <person name="Wiezer A."/>
            <person name="Wollherr A."/>
            <person name="Ehrenreich A."/>
            <person name="Liebl W."/>
            <person name="Gottschalk G."/>
            <person name="Durre P."/>
        </authorList>
    </citation>
    <scope>NUCLEOTIDE SEQUENCE [LARGE SCALE GENOMIC DNA]</scope>
    <source>
        <strain evidence="6">ATCC 55383 / DSM 13528 / PETC</strain>
    </source>
</reference>
<dbReference type="InterPro" id="IPR003439">
    <property type="entry name" value="ABC_transporter-like_ATP-bd"/>
</dbReference>
<dbReference type="PROSITE" id="PS00211">
    <property type="entry name" value="ABC_TRANSPORTER_1"/>
    <property type="match status" value="1"/>
</dbReference>
<dbReference type="PANTHER" id="PTHR42734:SF19">
    <property type="entry name" value="IRON COMPOUNDS ABC TRANSPORTER, ATP-BINDING PROTEIN"/>
    <property type="match status" value="1"/>
</dbReference>
<dbReference type="HOGENOM" id="CLU_000604_1_11_9"/>
<name>D8GIZ4_CLOLD</name>
<dbReference type="FunFam" id="3.40.50.300:FF:000134">
    <property type="entry name" value="Iron-enterobactin ABC transporter ATP-binding protein"/>
    <property type="match status" value="1"/>
</dbReference>
<evidence type="ECO:0000313" key="6">
    <source>
        <dbReference type="Proteomes" id="UP000001656"/>
    </source>
</evidence>
<dbReference type="InterPro" id="IPR017871">
    <property type="entry name" value="ABC_transporter-like_CS"/>
</dbReference>
<dbReference type="CDD" id="cd03214">
    <property type="entry name" value="ABC_Iron-Siderophores_B12_Hemin"/>
    <property type="match status" value="1"/>
</dbReference>
<protein>
    <submittedName>
        <fullName evidence="5">Predicted ABC-type iron (III) transport system, ATPase component</fullName>
    </submittedName>
</protein>
<dbReference type="InterPro" id="IPR050153">
    <property type="entry name" value="Metal_Ion_Import_ABC"/>
</dbReference>
<dbReference type="Proteomes" id="UP000001656">
    <property type="component" value="Chromosome"/>
</dbReference>
<organism evidence="5 6">
    <name type="scientific">Clostridium ljungdahlii (strain ATCC 55383 / DSM 13528 / PETC)</name>
    <dbReference type="NCBI Taxonomy" id="748727"/>
    <lineage>
        <taxon>Bacteria</taxon>
        <taxon>Bacillati</taxon>
        <taxon>Bacillota</taxon>
        <taxon>Clostridia</taxon>
        <taxon>Eubacteriales</taxon>
        <taxon>Clostridiaceae</taxon>
        <taxon>Clostridium</taxon>
    </lineage>
</organism>
<dbReference type="AlphaFoldDB" id="D8GIZ4"/>
<dbReference type="PANTHER" id="PTHR42734">
    <property type="entry name" value="METAL TRANSPORT SYSTEM ATP-BINDING PROTEIN TM_0124-RELATED"/>
    <property type="match status" value="1"/>
</dbReference>
<evidence type="ECO:0000313" key="5">
    <source>
        <dbReference type="EMBL" id="ADK15069.1"/>
    </source>
</evidence>
<dbReference type="PROSITE" id="PS50893">
    <property type="entry name" value="ABC_TRANSPORTER_2"/>
    <property type="match status" value="1"/>
</dbReference>
<gene>
    <name evidence="5" type="ordered locus">CLJU_c20070</name>
</gene>
<evidence type="ECO:0000256" key="1">
    <source>
        <dbReference type="ARBA" id="ARBA00022448"/>
    </source>
</evidence>
<dbReference type="SMART" id="SM00382">
    <property type="entry name" value="AAA"/>
    <property type="match status" value="1"/>
</dbReference>
<keyword evidence="1" id="KW-0813">Transport</keyword>
<dbReference type="SUPFAM" id="SSF52540">
    <property type="entry name" value="P-loop containing nucleoside triphosphate hydrolases"/>
    <property type="match status" value="1"/>
</dbReference>
<keyword evidence="2" id="KW-0547">Nucleotide-binding</keyword>